<accession>A0A5R8Y2I1</accession>
<dbReference type="Pfam" id="PF04214">
    <property type="entry name" value="DUF411"/>
    <property type="match status" value="1"/>
</dbReference>
<dbReference type="Proteomes" id="UP000308901">
    <property type="component" value="Unassembled WGS sequence"/>
</dbReference>
<protein>
    <submittedName>
        <fullName evidence="2">DUF411 domain-containing protein</fullName>
    </submittedName>
</protein>
<dbReference type="InterPro" id="IPR007332">
    <property type="entry name" value="DUF411"/>
</dbReference>
<evidence type="ECO:0000256" key="1">
    <source>
        <dbReference type="SAM" id="SignalP"/>
    </source>
</evidence>
<dbReference type="RefSeq" id="WP_138151831.1">
    <property type="nucleotide sequence ID" value="NZ_CBDDKQ010000002.1"/>
</dbReference>
<sequence length="142" mass="15596">MKKTLLVTLFAATLSFAQTAKEMIVYKTPYCGCCTKWTEIMQKNGIDVKVRMVNDVNSVNNELGINPSLASCHTAIIDNYIVIGHVDYSAVKKMLEEKPDIVGITVPGMPIGSPGMEQGDVKQPYNVLSIKKDGSTAIYEKH</sequence>
<dbReference type="InterPro" id="IPR036249">
    <property type="entry name" value="Thioredoxin-like_sf"/>
</dbReference>
<evidence type="ECO:0000313" key="3">
    <source>
        <dbReference type="Proteomes" id="UP000308901"/>
    </source>
</evidence>
<dbReference type="Gene3D" id="3.40.30.10">
    <property type="entry name" value="Glutaredoxin"/>
    <property type="match status" value="1"/>
</dbReference>
<feature type="signal peptide" evidence="1">
    <location>
        <begin position="1"/>
        <end position="20"/>
    </location>
</feature>
<gene>
    <name evidence="2" type="ORF">FDK22_05080</name>
</gene>
<evidence type="ECO:0000313" key="2">
    <source>
        <dbReference type="EMBL" id="TLP39248.1"/>
    </source>
</evidence>
<proteinExistence type="predicted"/>
<dbReference type="EMBL" id="VANU01000002">
    <property type="protein sequence ID" value="TLP39248.1"/>
    <property type="molecule type" value="Genomic_DNA"/>
</dbReference>
<name>A0A5R8Y2I1_9BACT</name>
<feature type="chain" id="PRO_5024431219" evidence="1">
    <location>
        <begin position="21"/>
        <end position="142"/>
    </location>
</feature>
<organism evidence="2 3">
    <name type="scientific">Arcobacter arenosus</name>
    <dbReference type="NCBI Taxonomy" id="2576037"/>
    <lineage>
        <taxon>Bacteria</taxon>
        <taxon>Pseudomonadati</taxon>
        <taxon>Campylobacterota</taxon>
        <taxon>Epsilonproteobacteria</taxon>
        <taxon>Campylobacterales</taxon>
        <taxon>Arcobacteraceae</taxon>
        <taxon>Arcobacter</taxon>
    </lineage>
</organism>
<comment type="caution">
    <text evidence="2">The sequence shown here is derived from an EMBL/GenBank/DDBJ whole genome shotgun (WGS) entry which is preliminary data.</text>
</comment>
<keyword evidence="1" id="KW-0732">Signal</keyword>
<dbReference type="SUPFAM" id="SSF52833">
    <property type="entry name" value="Thioredoxin-like"/>
    <property type="match status" value="1"/>
</dbReference>
<reference evidence="2 3" key="1">
    <citation type="submission" date="2019-05" db="EMBL/GenBank/DDBJ databases">
        <title>Arcobacter sp. nov., isolated from sea sediment.</title>
        <authorList>
            <person name="Kim W."/>
        </authorList>
    </citation>
    <scope>NUCLEOTIDE SEQUENCE [LARGE SCALE GENOMIC DNA]</scope>
    <source>
        <strain evidence="2 3">CAU 1517</strain>
    </source>
</reference>
<dbReference type="AlphaFoldDB" id="A0A5R8Y2I1"/>
<keyword evidence="3" id="KW-1185">Reference proteome</keyword>
<dbReference type="OrthoDB" id="14727at2"/>